<dbReference type="AlphaFoldDB" id="A0A0K2GDR2"/>
<dbReference type="PROSITE" id="PS51257">
    <property type="entry name" value="PROKAR_LIPOPROTEIN"/>
    <property type="match status" value="1"/>
</dbReference>
<reference evidence="2 3" key="1">
    <citation type="journal article" date="2015" name="Proc. Natl. Acad. Sci. U.S.A.">
        <title>Expanded metabolic versatility of ubiquitous nitrite-oxidizing bacteria from the genus Nitrospira.</title>
        <authorList>
            <person name="Koch H."/>
            <person name="Lucker S."/>
            <person name="Albertsen M."/>
            <person name="Kitzinger K."/>
            <person name="Herbold C."/>
            <person name="Spieck E."/>
            <person name="Nielsen P.H."/>
            <person name="Wagner M."/>
            <person name="Daims H."/>
        </authorList>
    </citation>
    <scope>NUCLEOTIDE SEQUENCE [LARGE SCALE GENOMIC DNA]</scope>
    <source>
        <strain evidence="2 3">NSP M-1</strain>
    </source>
</reference>
<dbReference type="RefSeq" id="WP_053380077.1">
    <property type="nucleotide sequence ID" value="NZ_CP011801.1"/>
</dbReference>
<proteinExistence type="predicted"/>
<name>A0A0K2GDR2_NITMO</name>
<dbReference type="EMBL" id="CP011801">
    <property type="protein sequence ID" value="ALA58989.1"/>
    <property type="molecule type" value="Genomic_DNA"/>
</dbReference>
<dbReference type="Gene3D" id="2.60.40.420">
    <property type="entry name" value="Cupredoxins - blue copper proteins"/>
    <property type="match status" value="1"/>
</dbReference>
<dbReference type="KEGG" id="nmv:NITMOv2_2576"/>
<dbReference type="Proteomes" id="UP000069205">
    <property type="component" value="Chromosome"/>
</dbReference>
<organism evidence="2 3">
    <name type="scientific">Nitrospira moscoviensis</name>
    <dbReference type="NCBI Taxonomy" id="42253"/>
    <lineage>
        <taxon>Bacteria</taxon>
        <taxon>Pseudomonadati</taxon>
        <taxon>Nitrospirota</taxon>
        <taxon>Nitrospiria</taxon>
        <taxon>Nitrospirales</taxon>
        <taxon>Nitrospiraceae</taxon>
        <taxon>Nitrospira</taxon>
    </lineage>
</organism>
<gene>
    <name evidence="2" type="ORF">NITMOv2_2576</name>
</gene>
<evidence type="ECO:0000256" key="1">
    <source>
        <dbReference type="SAM" id="MobiDB-lite"/>
    </source>
</evidence>
<protein>
    <submittedName>
        <fullName evidence="2">Uncharacterized protein</fullName>
    </submittedName>
</protein>
<accession>A0A0K2GDR2</accession>
<sequence length="167" mass="18144">MKAQHMMVGTALLILTGCQSMGMGGDKMPTVTRTGMVKDIVIREDVSPSMVSVNPGDEIRWINKRQGPARVIFLDPVMEQLACQRNFGGLMGSDKNQYTANLGQNDSASVCFKNSGQVKYVVRADSNTPSGEINIPGTIQVGGSQMSMERNAEKSSSDLERRPGMRD</sequence>
<keyword evidence="3" id="KW-1185">Reference proteome</keyword>
<feature type="compositionally biased region" description="Basic and acidic residues" evidence="1">
    <location>
        <begin position="150"/>
        <end position="167"/>
    </location>
</feature>
<feature type="region of interest" description="Disordered" evidence="1">
    <location>
        <begin position="137"/>
        <end position="167"/>
    </location>
</feature>
<dbReference type="SUPFAM" id="SSF49503">
    <property type="entry name" value="Cupredoxins"/>
    <property type="match status" value="1"/>
</dbReference>
<dbReference type="STRING" id="42253.NITMOv2_2576"/>
<dbReference type="PATRIC" id="fig|42253.5.peg.2543"/>
<dbReference type="OrthoDB" id="680163at2"/>
<dbReference type="InterPro" id="IPR008972">
    <property type="entry name" value="Cupredoxin"/>
</dbReference>
<evidence type="ECO:0000313" key="3">
    <source>
        <dbReference type="Proteomes" id="UP000069205"/>
    </source>
</evidence>
<evidence type="ECO:0000313" key="2">
    <source>
        <dbReference type="EMBL" id="ALA58989.1"/>
    </source>
</evidence>